<proteinExistence type="inferred from homology"/>
<dbReference type="AlphaFoldDB" id="A0A7Y9ZM04"/>
<feature type="compositionally biased region" description="Pro residues" evidence="4">
    <location>
        <begin position="438"/>
        <end position="447"/>
    </location>
</feature>
<dbReference type="GO" id="GO:0005829">
    <property type="term" value="C:cytosol"/>
    <property type="evidence" value="ECO:0007669"/>
    <property type="project" value="TreeGrafter"/>
</dbReference>
<organism evidence="7 8">
    <name type="scientific">Nocardioides aromaticivorans</name>
    <dbReference type="NCBI Taxonomy" id="200618"/>
    <lineage>
        <taxon>Bacteria</taxon>
        <taxon>Bacillati</taxon>
        <taxon>Actinomycetota</taxon>
        <taxon>Actinomycetes</taxon>
        <taxon>Propionibacteriales</taxon>
        <taxon>Nocardioidaceae</taxon>
        <taxon>Nocardioides</taxon>
    </lineage>
</organism>
<dbReference type="PANTHER" id="PTHR37419:SF8">
    <property type="entry name" value="TOXIN YJJJ"/>
    <property type="match status" value="1"/>
</dbReference>
<protein>
    <submittedName>
        <fullName evidence="7">Serine/threonine-protein kinase HipA</fullName>
        <ecNumber evidence="7">2.7.11.1</ecNumber>
    </submittedName>
</protein>
<reference evidence="7 8" key="1">
    <citation type="submission" date="2020-07" db="EMBL/GenBank/DDBJ databases">
        <title>Sequencing the genomes of 1000 actinobacteria strains.</title>
        <authorList>
            <person name="Klenk H.-P."/>
        </authorList>
    </citation>
    <scope>NUCLEOTIDE SEQUENCE [LARGE SCALE GENOMIC DNA]</scope>
    <source>
        <strain evidence="7 8">DSM 15131</strain>
    </source>
</reference>
<feature type="compositionally biased region" description="Low complexity" evidence="4">
    <location>
        <begin position="420"/>
        <end position="437"/>
    </location>
</feature>
<gene>
    <name evidence="7" type="ORF">BJ993_005063</name>
</gene>
<feature type="domain" description="HipA-like C-terminal" evidence="5">
    <location>
        <begin position="168"/>
        <end position="377"/>
    </location>
</feature>
<dbReference type="InterPro" id="IPR017508">
    <property type="entry name" value="HipA_N1"/>
</dbReference>
<evidence type="ECO:0000313" key="7">
    <source>
        <dbReference type="EMBL" id="NYI47917.1"/>
    </source>
</evidence>
<comment type="similarity">
    <text evidence="1">Belongs to the HipA Ser/Thr kinase family.</text>
</comment>
<accession>A0A7Y9ZM04</accession>
<evidence type="ECO:0000256" key="4">
    <source>
        <dbReference type="SAM" id="MobiDB-lite"/>
    </source>
</evidence>
<dbReference type="GO" id="GO:0004674">
    <property type="term" value="F:protein serine/threonine kinase activity"/>
    <property type="evidence" value="ECO:0007669"/>
    <property type="project" value="UniProtKB-EC"/>
</dbReference>
<sequence length="447" mass="47719">MDTQLEVDLDLGGRGVHVGTAHFTRRGRAVTTTFTYSPAYLARPDAYAVDPALPLDVGRGHTTGLPGAFADSAPDRWGRRLIEKVWPGPASISEVDYLVGVSDHSRQGALRYRRADSPVYVADGHEIPRLVDLGRLLHASDQLARGGRRHDEEEMHAVRELLDVGGTTLGGARPKASVIDADGALSIAKFPHPGDEWDVMAWEKTALDLAEHAGLDVPARHLTKIEGRSVLILRRFDRDTAGGRLGYASAMTLTGLSDGDPADYLDLAAAIADHSTRPDADLAGLWRRMAVFTAIHNIDDHFRNHGFLHSPGGWMLAPAFDVNPNPDPNQARATSISGATSASEEREALLQAAPYFGMTADRGVEVLAEIDSAVASWRTIAAGNGIPEHEQRLFADVLPHPPRAGGGGTAHRSAVLQAGALDTPATSTPDPATGPGALPRPPRSFNI</sequence>
<feature type="region of interest" description="Disordered" evidence="4">
    <location>
        <begin position="420"/>
        <end position="447"/>
    </location>
</feature>
<feature type="domain" description="HipA N-terminal subdomain 1" evidence="6">
    <location>
        <begin position="17"/>
        <end position="103"/>
    </location>
</feature>
<dbReference type="Proteomes" id="UP000562045">
    <property type="component" value="Unassembled WGS sequence"/>
</dbReference>
<dbReference type="Pfam" id="PF13657">
    <property type="entry name" value="Couple_hipA"/>
    <property type="match status" value="1"/>
</dbReference>
<evidence type="ECO:0000256" key="3">
    <source>
        <dbReference type="ARBA" id="ARBA00022777"/>
    </source>
</evidence>
<evidence type="ECO:0000259" key="6">
    <source>
        <dbReference type="Pfam" id="PF13657"/>
    </source>
</evidence>
<evidence type="ECO:0000256" key="1">
    <source>
        <dbReference type="ARBA" id="ARBA00010164"/>
    </source>
</evidence>
<dbReference type="InterPro" id="IPR052028">
    <property type="entry name" value="HipA_Ser/Thr_kinase"/>
</dbReference>
<evidence type="ECO:0000259" key="5">
    <source>
        <dbReference type="Pfam" id="PF07804"/>
    </source>
</evidence>
<comment type="caution">
    <text evidence="7">The sequence shown here is derived from an EMBL/GenBank/DDBJ whole genome shotgun (WGS) entry which is preliminary data.</text>
</comment>
<keyword evidence="2 7" id="KW-0808">Transferase</keyword>
<dbReference type="RefSeq" id="WP_179652911.1">
    <property type="nucleotide sequence ID" value="NZ_JACBZM010000002.1"/>
</dbReference>
<dbReference type="EMBL" id="JACBZM010000002">
    <property type="protein sequence ID" value="NYI47917.1"/>
    <property type="molecule type" value="Genomic_DNA"/>
</dbReference>
<keyword evidence="3 7" id="KW-0418">Kinase</keyword>
<evidence type="ECO:0000313" key="8">
    <source>
        <dbReference type="Proteomes" id="UP000562045"/>
    </source>
</evidence>
<dbReference type="Pfam" id="PF07804">
    <property type="entry name" value="HipA_C"/>
    <property type="match status" value="1"/>
</dbReference>
<dbReference type="PANTHER" id="PTHR37419">
    <property type="entry name" value="SERINE/THREONINE-PROTEIN KINASE TOXIN HIPA"/>
    <property type="match status" value="1"/>
</dbReference>
<dbReference type="InterPro" id="IPR012893">
    <property type="entry name" value="HipA-like_C"/>
</dbReference>
<name>A0A7Y9ZM04_9ACTN</name>
<evidence type="ECO:0000256" key="2">
    <source>
        <dbReference type="ARBA" id="ARBA00022679"/>
    </source>
</evidence>
<dbReference type="EC" id="2.7.11.1" evidence="7"/>